<dbReference type="PANTHER" id="PTHR22916:SF51">
    <property type="entry name" value="GLYCOSYLTRANSFERASE EPSH-RELATED"/>
    <property type="match status" value="1"/>
</dbReference>
<dbReference type="PANTHER" id="PTHR22916">
    <property type="entry name" value="GLYCOSYLTRANSFERASE"/>
    <property type="match status" value="1"/>
</dbReference>
<keyword evidence="2" id="KW-0808">Transferase</keyword>
<dbReference type="SUPFAM" id="SSF53448">
    <property type="entry name" value="Nucleotide-diphospho-sugar transferases"/>
    <property type="match status" value="1"/>
</dbReference>
<reference evidence="4 5" key="1">
    <citation type="journal article" date="2017" name="BMC Genomics">
        <title>Genome sequencing of 39 Akkermansia muciniphila isolates reveals its population structure, genomic and functional diverisity, and global distribution in mammalian gut microbiotas.</title>
        <authorList>
            <person name="Guo X."/>
            <person name="Li S."/>
            <person name="Zhang J."/>
            <person name="Wu F."/>
            <person name="Li X."/>
            <person name="Wu D."/>
            <person name="Zhang M."/>
            <person name="Ou Z."/>
            <person name="Jie Z."/>
            <person name="Yan Q."/>
            <person name="Li P."/>
            <person name="Yi J."/>
            <person name="Peng Y."/>
        </authorList>
    </citation>
    <scope>NUCLEOTIDE SEQUENCE [LARGE SCALE GENOMIC DNA]</scope>
    <source>
        <strain evidence="4 5">GP43</strain>
    </source>
</reference>
<name>A0AAP8NK03_9BACT</name>
<dbReference type="AlphaFoldDB" id="A0AAP8NK03"/>
<accession>A0AAP8NK03</accession>
<evidence type="ECO:0000313" key="5">
    <source>
        <dbReference type="Proteomes" id="UP000235914"/>
    </source>
</evidence>
<dbReference type="EMBL" id="PJKN01000006">
    <property type="protein sequence ID" value="PNC53963.1"/>
    <property type="molecule type" value="Genomic_DNA"/>
</dbReference>
<comment type="caution">
    <text evidence="4">The sequence shown here is derived from an EMBL/GenBank/DDBJ whole genome shotgun (WGS) entry which is preliminary data.</text>
</comment>
<protein>
    <recommendedName>
        <fullName evidence="3">Glycosyltransferase 2-like domain-containing protein</fullName>
    </recommendedName>
</protein>
<dbReference type="Proteomes" id="UP000235914">
    <property type="component" value="Unassembled WGS sequence"/>
</dbReference>
<dbReference type="Pfam" id="PF00535">
    <property type="entry name" value="Glycos_transf_2"/>
    <property type="match status" value="1"/>
</dbReference>
<organism evidence="4 5">
    <name type="scientific">Akkermansia muciniphila</name>
    <dbReference type="NCBI Taxonomy" id="239935"/>
    <lineage>
        <taxon>Bacteria</taxon>
        <taxon>Pseudomonadati</taxon>
        <taxon>Verrucomicrobiota</taxon>
        <taxon>Verrucomicrobiia</taxon>
        <taxon>Verrucomicrobiales</taxon>
        <taxon>Akkermansiaceae</taxon>
        <taxon>Akkermansia</taxon>
    </lineage>
</organism>
<keyword evidence="1" id="KW-0328">Glycosyltransferase</keyword>
<feature type="domain" description="Glycosyltransferase 2-like" evidence="3">
    <location>
        <begin position="6"/>
        <end position="175"/>
    </location>
</feature>
<gene>
    <name evidence="4" type="ORF">CXU09_10195</name>
</gene>
<dbReference type="InterPro" id="IPR001173">
    <property type="entry name" value="Glyco_trans_2-like"/>
</dbReference>
<evidence type="ECO:0000256" key="2">
    <source>
        <dbReference type="ARBA" id="ARBA00022679"/>
    </source>
</evidence>
<evidence type="ECO:0000256" key="1">
    <source>
        <dbReference type="ARBA" id="ARBA00022676"/>
    </source>
</evidence>
<sequence length="358" mass="41003">MSVSVSIIVPCYNVAAYLDQCMESLTGQSMEDIEIICVNDGSSDRTAEILREWRNRDRRVRIIDQKNSGVSAARNSGMAAAAGTYIGFVDPDDMVERNMFQRLVTAAAEKEADVAVCGYHEFCDCGDMDMPERGWSPSAGFFPEEKAERFRRGTPWSRCAGTVWNKLIRRELLEENGLRFVPGLSQGEDLYFCLMLLTFAPRLLILPDRLYHYRRERPGSASCGRDPRLGDFRMDLMGMESLARFWGERGLLDSPAAFGLVDYCMELMRRHFIMKEGAFFKASPEDREVLLSGWKKWLELVGAENVLPSLDRWDRAFCRLLLDCPLRSNFFSALHSRLMSSRKGRRGAYYTLKRHLMK</sequence>
<proteinExistence type="predicted"/>
<dbReference type="CDD" id="cd00761">
    <property type="entry name" value="Glyco_tranf_GTA_type"/>
    <property type="match status" value="1"/>
</dbReference>
<dbReference type="Gene3D" id="3.90.550.10">
    <property type="entry name" value="Spore Coat Polysaccharide Biosynthesis Protein SpsA, Chain A"/>
    <property type="match status" value="1"/>
</dbReference>
<dbReference type="InterPro" id="IPR029044">
    <property type="entry name" value="Nucleotide-diphossugar_trans"/>
</dbReference>
<evidence type="ECO:0000259" key="3">
    <source>
        <dbReference type="Pfam" id="PF00535"/>
    </source>
</evidence>
<dbReference type="GO" id="GO:0016758">
    <property type="term" value="F:hexosyltransferase activity"/>
    <property type="evidence" value="ECO:0007669"/>
    <property type="project" value="UniProtKB-ARBA"/>
</dbReference>
<evidence type="ECO:0000313" key="4">
    <source>
        <dbReference type="EMBL" id="PNC53963.1"/>
    </source>
</evidence>
<dbReference type="RefSeq" id="WP_102735999.1">
    <property type="nucleotide sequence ID" value="NZ_PJKN01000006.1"/>
</dbReference>